<organism evidence="3 4">
    <name type="scientific">Sphingomonas aurantiaca</name>
    <dbReference type="NCBI Taxonomy" id="185949"/>
    <lineage>
        <taxon>Bacteria</taxon>
        <taxon>Pseudomonadati</taxon>
        <taxon>Pseudomonadota</taxon>
        <taxon>Alphaproteobacteria</taxon>
        <taxon>Sphingomonadales</taxon>
        <taxon>Sphingomonadaceae</taxon>
        <taxon>Sphingomonas</taxon>
    </lineage>
</organism>
<evidence type="ECO:0000313" key="3">
    <source>
        <dbReference type="EMBL" id="PTQ59328.1"/>
    </source>
</evidence>
<keyword evidence="1" id="KW-0378">Hydrolase</keyword>
<accession>A0A2T5GJ22</accession>
<name>A0A2T5GJ22_9SPHN</name>
<dbReference type="GO" id="GO:0016787">
    <property type="term" value="F:hydrolase activity"/>
    <property type="evidence" value="ECO:0007669"/>
    <property type="project" value="UniProtKB-KW"/>
</dbReference>
<sequence>MGAASMVSALPISGAAWGMPPPAPMLASRTFSTPRHTTHYLESGPANGPLMMFLHGWPELSLIWRAQMAAFAAEGWHCVAPDMRGYGGSSAPAANDAYTLEAIVADMAELHDHLGGKPAIWVGHDWGSVVAGELVAHQPDRSRGVVLISVPYFPTTNALPTLVPLVDRTIYPADTYPDGQWDYYRYYTKHFDSAVADLDADKAASLASIYRRGDPASIGKPTPNAMVTQKGGRFGRAHRAPPTKPDPALWPTADFEMLVKTYEAHGFRAPCAWYMNDDANVAYARRSPNAGRILKPVLFVNGDWDAINTIHGNRSGDPMRAACADLSVTSLQGAHWLPVESKVELAQAIRSWLQDKKL</sequence>
<dbReference type="InterPro" id="IPR029058">
    <property type="entry name" value="AB_hydrolase_fold"/>
</dbReference>
<dbReference type="Pfam" id="PF00561">
    <property type="entry name" value="Abhydrolase_1"/>
    <property type="match status" value="1"/>
</dbReference>
<protein>
    <submittedName>
        <fullName evidence="3">Pimeloyl-ACP methyl ester carboxylesterase</fullName>
    </submittedName>
</protein>
<evidence type="ECO:0000313" key="4">
    <source>
        <dbReference type="Proteomes" id="UP000244189"/>
    </source>
</evidence>
<comment type="caution">
    <text evidence="3">The sequence shown here is derived from an EMBL/GenBank/DDBJ whole genome shotgun (WGS) entry which is preliminary data.</text>
</comment>
<gene>
    <name evidence="3" type="ORF">C8J26_3070</name>
</gene>
<reference evidence="3 4" key="1">
    <citation type="submission" date="2018-04" db="EMBL/GenBank/DDBJ databases">
        <title>Genomic Encyclopedia of Type Strains, Phase III (KMG-III): the genomes of soil and plant-associated and newly described type strains.</title>
        <authorList>
            <person name="Whitman W."/>
        </authorList>
    </citation>
    <scope>NUCLEOTIDE SEQUENCE [LARGE SCALE GENOMIC DNA]</scope>
    <source>
        <strain evidence="3 4">MA101b</strain>
    </source>
</reference>
<dbReference type="SUPFAM" id="SSF53474">
    <property type="entry name" value="alpha/beta-Hydrolases"/>
    <property type="match status" value="1"/>
</dbReference>
<evidence type="ECO:0000256" key="1">
    <source>
        <dbReference type="ARBA" id="ARBA00022801"/>
    </source>
</evidence>
<dbReference type="InterPro" id="IPR000639">
    <property type="entry name" value="Epox_hydrolase-like"/>
</dbReference>
<dbReference type="PRINTS" id="PR00412">
    <property type="entry name" value="EPOXHYDRLASE"/>
</dbReference>
<proteinExistence type="predicted"/>
<dbReference type="InterPro" id="IPR000073">
    <property type="entry name" value="AB_hydrolase_1"/>
</dbReference>
<keyword evidence="4" id="KW-1185">Reference proteome</keyword>
<dbReference type="PANTHER" id="PTHR43329">
    <property type="entry name" value="EPOXIDE HYDROLASE"/>
    <property type="match status" value="1"/>
</dbReference>
<evidence type="ECO:0000259" key="2">
    <source>
        <dbReference type="Pfam" id="PF00561"/>
    </source>
</evidence>
<feature type="domain" description="AB hydrolase-1" evidence="2">
    <location>
        <begin position="49"/>
        <end position="312"/>
    </location>
</feature>
<dbReference type="Proteomes" id="UP000244189">
    <property type="component" value="Unassembled WGS sequence"/>
</dbReference>
<dbReference type="EMBL" id="QAOG01000005">
    <property type="protein sequence ID" value="PTQ59328.1"/>
    <property type="molecule type" value="Genomic_DNA"/>
</dbReference>
<dbReference type="AlphaFoldDB" id="A0A2T5GJ22"/>
<dbReference type="Gene3D" id="3.40.50.1820">
    <property type="entry name" value="alpha/beta hydrolase"/>
    <property type="match status" value="1"/>
</dbReference>